<keyword evidence="5" id="KW-0812">Transmembrane</keyword>
<dbReference type="InterPro" id="IPR011009">
    <property type="entry name" value="Kinase-like_dom_sf"/>
</dbReference>
<dbReference type="PANTHER" id="PTHR43289:SF6">
    <property type="entry name" value="SERINE_THREONINE-PROTEIN KINASE NEKL-3"/>
    <property type="match status" value="1"/>
</dbReference>
<dbReference type="EMBL" id="CP089984">
    <property type="protein sequence ID" value="WXB18565.1"/>
    <property type="molecule type" value="Genomic_DNA"/>
</dbReference>
<evidence type="ECO:0000259" key="6">
    <source>
        <dbReference type="PROSITE" id="PS50011"/>
    </source>
</evidence>
<keyword evidence="5" id="KW-1133">Transmembrane helix</keyword>
<evidence type="ECO:0000256" key="4">
    <source>
        <dbReference type="ARBA" id="ARBA00022840"/>
    </source>
</evidence>
<evidence type="ECO:0000256" key="5">
    <source>
        <dbReference type="SAM" id="Phobius"/>
    </source>
</evidence>
<dbReference type="PANTHER" id="PTHR43289">
    <property type="entry name" value="MITOGEN-ACTIVATED PROTEIN KINASE KINASE KINASE 20-RELATED"/>
    <property type="match status" value="1"/>
</dbReference>
<dbReference type="InterPro" id="IPR008271">
    <property type="entry name" value="Ser/Thr_kinase_AS"/>
</dbReference>
<evidence type="ECO:0000256" key="2">
    <source>
        <dbReference type="ARBA" id="ARBA00022741"/>
    </source>
</evidence>
<keyword evidence="5" id="KW-0472">Membrane</keyword>
<gene>
    <name evidence="7" type="ORF">LZC94_15155</name>
</gene>
<dbReference type="Gene3D" id="3.30.200.20">
    <property type="entry name" value="Phosphorylase Kinase, domain 1"/>
    <property type="match status" value="1"/>
</dbReference>
<keyword evidence="8" id="KW-1185">Reference proteome</keyword>
<dbReference type="SMART" id="SM00220">
    <property type="entry name" value="S_TKc"/>
    <property type="match status" value="1"/>
</dbReference>
<evidence type="ECO:0000256" key="1">
    <source>
        <dbReference type="ARBA" id="ARBA00022679"/>
    </source>
</evidence>
<dbReference type="InterPro" id="IPR011990">
    <property type="entry name" value="TPR-like_helical_dom_sf"/>
</dbReference>
<dbReference type="RefSeq" id="WP_394828198.1">
    <property type="nucleotide sequence ID" value="NZ_CP089984.1"/>
</dbReference>
<feature type="transmembrane region" description="Helical" evidence="5">
    <location>
        <begin position="311"/>
        <end position="331"/>
    </location>
</feature>
<sequence>MSTSSKAFVEGLRDIGSEATIFASRFEIEKEAGVGGMGIVYRAFDRVTGRTVALKVLRNADPSAVERFAREAQAIGELDHPAIVRYFAHGVSEEGEPYLAMEWIEGESLSIRLTRMADEKQLLALSEVVDLGRRLAGALAAAHARGIVHRDVKPSNILLIGGQLGEPKLVDFGIARASTAKDITASDTVIGTVGYMAPEQAHGESDIDGRADLFSLGCVLYRCLTNTEVFEGAGPVRVLAKLLLHEPSRASELRAEVPPALDDLIARLLAKDRAKRPATAQIVQDALARLAAEVETGVTRRRPSFVRVRQYVLGAMVLALAVGFFFLGAIFDPPPPGMTPVTPPAPAPTGITALPASATCIQGAASLYRQGLQALREAGWARAHRLFERAAELDGACPELQFRLVLTGAFLSPPLVEREQLRRAVAVRDALSERDRLVLDAWALIVASDTPREEEAGRLLEQAVALFPKDAELLALTTIRKLNLVRGRKELETELDRVRRATDVDPGYADAWQLQARILTRLGRVDEELTALEACLKVAPGAVDCMQERVIALRNRGQCGEAAAEARRWISWDPEEPKAYRQLAYCLASDHASRATVEEVLSLGWSRLPADDRLPVRLFQRSRLAAWVGDFDDALRTSDELERSAQGSAAGESHWHAAHTSLDILTEVGQAARAAAVAERAIARKDVWVRGDARVEDASYLEPMMFATQLHAGRITLDQWRASNDAWEKANMHRVRAFERWAMKWGTAVAGWGEGGTTKVKLDLGEAMKQAPEDDARGAGIGALNSGFHSHVLDAYEGRLRLAAGENARAATLLESAARACQSLDFPFLNVRAHLWLGMAKEELGDVEAACGAYRFVLERWGRSKPASVSAREAERRARILSCK</sequence>
<dbReference type="SUPFAM" id="SSF48452">
    <property type="entry name" value="TPR-like"/>
    <property type="match status" value="2"/>
</dbReference>
<protein>
    <submittedName>
        <fullName evidence="7">Protein kinase</fullName>
    </submittedName>
</protein>
<dbReference type="Pfam" id="PF00069">
    <property type="entry name" value="Pkinase"/>
    <property type="match status" value="1"/>
</dbReference>
<dbReference type="GO" id="GO:0016301">
    <property type="term" value="F:kinase activity"/>
    <property type="evidence" value="ECO:0007669"/>
    <property type="project" value="UniProtKB-KW"/>
</dbReference>
<dbReference type="CDD" id="cd14014">
    <property type="entry name" value="STKc_PknB_like"/>
    <property type="match status" value="1"/>
</dbReference>
<keyword evidence="4" id="KW-0067">ATP-binding</keyword>
<keyword evidence="3 7" id="KW-0418">Kinase</keyword>
<dbReference type="SUPFAM" id="SSF56112">
    <property type="entry name" value="Protein kinase-like (PK-like)"/>
    <property type="match status" value="1"/>
</dbReference>
<reference evidence="7 8" key="1">
    <citation type="submission" date="2021-12" db="EMBL/GenBank/DDBJ databases">
        <title>Discovery of the Pendulisporaceae a myxobacterial family with distinct sporulation behavior and unique specialized metabolism.</title>
        <authorList>
            <person name="Garcia R."/>
            <person name="Popoff A."/>
            <person name="Bader C.D."/>
            <person name="Loehr J."/>
            <person name="Walesch S."/>
            <person name="Walt C."/>
            <person name="Boldt J."/>
            <person name="Bunk B."/>
            <person name="Haeckl F.J.F.P.J."/>
            <person name="Gunesch A.P."/>
            <person name="Birkelbach J."/>
            <person name="Nuebel U."/>
            <person name="Pietschmann T."/>
            <person name="Bach T."/>
            <person name="Mueller R."/>
        </authorList>
    </citation>
    <scope>NUCLEOTIDE SEQUENCE [LARGE SCALE GENOMIC DNA]</scope>
    <source>
        <strain evidence="7 8">MSr11954</strain>
    </source>
</reference>
<evidence type="ECO:0000313" key="7">
    <source>
        <dbReference type="EMBL" id="WXB18565.1"/>
    </source>
</evidence>
<dbReference type="PROSITE" id="PS50011">
    <property type="entry name" value="PROTEIN_KINASE_DOM"/>
    <property type="match status" value="1"/>
</dbReference>
<dbReference type="PROSITE" id="PS00108">
    <property type="entry name" value="PROTEIN_KINASE_ST"/>
    <property type="match status" value="1"/>
</dbReference>
<keyword evidence="1" id="KW-0808">Transferase</keyword>
<dbReference type="Gene3D" id="1.25.40.10">
    <property type="entry name" value="Tetratricopeptide repeat domain"/>
    <property type="match status" value="1"/>
</dbReference>
<accession>A0ABZ2M7V2</accession>
<name>A0ABZ2M7V2_9BACT</name>
<dbReference type="Gene3D" id="1.10.510.10">
    <property type="entry name" value="Transferase(Phosphotransferase) domain 1"/>
    <property type="match status" value="1"/>
</dbReference>
<feature type="domain" description="Protein kinase" evidence="6">
    <location>
        <begin position="26"/>
        <end position="288"/>
    </location>
</feature>
<dbReference type="InterPro" id="IPR000719">
    <property type="entry name" value="Prot_kinase_dom"/>
</dbReference>
<keyword evidence="2" id="KW-0547">Nucleotide-binding</keyword>
<organism evidence="7 8">
    <name type="scientific">Pendulispora albinea</name>
    <dbReference type="NCBI Taxonomy" id="2741071"/>
    <lineage>
        <taxon>Bacteria</taxon>
        <taxon>Pseudomonadati</taxon>
        <taxon>Myxococcota</taxon>
        <taxon>Myxococcia</taxon>
        <taxon>Myxococcales</taxon>
        <taxon>Sorangiineae</taxon>
        <taxon>Pendulisporaceae</taxon>
        <taxon>Pendulispora</taxon>
    </lineage>
</organism>
<proteinExistence type="predicted"/>
<evidence type="ECO:0000256" key="3">
    <source>
        <dbReference type="ARBA" id="ARBA00022777"/>
    </source>
</evidence>
<dbReference type="Proteomes" id="UP001370348">
    <property type="component" value="Chromosome"/>
</dbReference>
<evidence type="ECO:0000313" key="8">
    <source>
        <dbReference type="Proteomes" id="UP001370348"/>
    </source>
</evidence>